<keyword evidence="2" id="KW-1003">Cell membrane</keyword>
<accession>A0A075MV16</accession>
<feature type="transmembrane region" description="Helical" evidence="6">
    <location>
        <begin position="61"/>
        <end position="81"/>
    </location>
</feature>
<protein>
    <submittedName>
        <fullName evidence="7">Hydrogenase 4 membrane component (E)</fullName>
    </submittedName>
</protein>
<keyword evidence="3 6" id="KW-0812">Transmembrane</keyword>
<evidence type="ECO:0000256" key="4">
    <source>
        <dbReference type="ARBA" id="ARBA00022989"/>
    </source>
</evidence>
<feature type="transmembrane region" description="Helical" evidence="6">
    <location>
        <begin position="38"/>
        <end position="55"/>
    </location>
</feature>
<dbReference type="AlphaFoldDB" id="A0A075MV16"/>
<keyword evidence="4 6" id="KW-1133">Transmembrane helix</keyword>
<feature type="transmembrane region" description="Helical" evidence="6">
    <location>
        <begin position="6"/>
        <end position="26"/>
    </location>
</feature>
<feature type="transmembrane region" description="Helical" evidence="6">
    <location>
        <begin position="156"/>
        <end position="177"/>
    </location>
</feature>
<evidence type="ECO:0000256" key="3">
    <source>
        <dbReference type="ARBA" id="ARBA00022692"/>
    </source>
</evidence>
<dbReference type="InterPro" id="IPR038730">
    <property type="entry name" value="HyfE-like"/>
</dbReference>
<dbReference type="HOGENOM" id="CLU_088957_0_0_2"/>
<proteinExistence type="predicted"/>
<evidence type="ECO:0000313" key="7">
    <source>
        <dbReference type="EMBL" id="AIF84502.1"/>
    </source>
</evidence>
<dbReference type="PANTHER" id="PTHR38601">
    <property type="entry name" value="HYDROGENASE-4 COMPONENT E"/>
    <property type="match status" value="1"/>
</dbReference>
<name>A0A075MV16_9ARCH</name>
<evidence type="ECO:0000313" key="8">
    <source>
        <dbReference type="Proteomes" id="UP000028194"/>
    </source>
</evidence>
<sequence>MVVEIPPIDILTISSAGLLIATFGVVVRRGFADWLSAYRYQTVVLAAVTAVIAYFTGVWEIYVAAALTLVIKAIIIPKVLLRVTKKIKDEFKIETNPYVSLRLSVLISALLVALSYALTQQMFPASSLDRVTMMYLPVSISLFFIGLFVMVSRRMALNQVVGLLIIENGLFLFTTALTHGVSLIIEIGIFVDILIGIIISAILIFRISRTFDTLDIGSLEKLRDD</sequence>
<evidence type="ECO:0000256" key="5">
    <source>
        <dbReference type="ARBA" id="ARBA00023136"/>
    </source>
</evidence>
<dbReference type="EMBL" id="CP007174">
    <property type="protein sequence ID" value="AIF84502.1"/>
    <property type="molecule type" value="Genomic_DNA"/>
</dbReference>
<organism evidence="7 8">
    <name type="scientific">Candidatus Nitrososphaera evergladensis SR1</name>
    <dbReference type="NCBI Taxonomy" id="1459636"/>
    <lineage>
        <taxon>Archaea</taxon>
        <taxon>Nitrososphaerota</taxon>
        <taxon>Nitrososphaeria</taxon>
        <taxon>Nitrososphaerales</taxon>
        <taxon>Nitrososphaeraceae</taxon>
        <taxon>Nitrososphaera</taxon>
    </lineage>
</organism>
<dbReference type="STRING" id="1459636.NTE_02452"/>
<feature type="transmembrane region" description="Helical" evidence="6">
    <location>
        <begin position="183"/>
        <end position="205"/>
    </location>
</feature>
<feature type="transmembrane region" description="Helical" evidence="6">
    <location>
        <begin position="101"/>
        <end position="119"/>
    </location>
</feature>
<keyword evidence="8" id="KW-1185">Reference proteome</keyword>
<gene>
    <name evidence="7" type="ORF">NTE_02452</name>
</gene>
<evidence type="ECO:0000256" key="1">
    <source>
        <dbReference type="ARBA" id="ARBA00004651"/>
    </source>
</evidence>
<dbReference type="InterPro" id="IPR039428">
    <property type="entry name" value="NUOK/Mnh_C1-like"/>
</dbReference>
<dbReference type="eggNOG" id="arCOG03626">
    <property type="taxonomic scope" value="Archaea"/>
</dbReference>
<feature type="transmembrane region" description="Helical" evidence="6">
    <location>
        <begin position="131"/>
        <end position="149"/>
    </location>
</feature>
<evidence type="ECO:0000256" key="6">
    <source>
        <dbReference type="SAM" id="Phobius"/>
    </source>
</evidence>
<dbReference type="GO" id="GO:0005886">
    <property type="term" value="C:plasma membrane"/>
    <property type="evidence" value="ECO:0007669"/>
    <property type="project" value="UniProtKB-SubCell"/>
</dbReference>
<comment type="subcellular location">
    <subcellularLocation>
        <location evidence="1">Cell membrane</location>
        <topology evidence="1">Multi-pass membrane protein</topology>
    </subcellularLocation>
</comment>
<dbReference type="Gene3D" id="1.10.287.3510">
    <property type="match status" value="1"/>
</dbReference>
<reference evidence="7 8" key="1">
    <citation type="journal article" date="2014" name="PLoS ONE">
        <title>Genome Sequence of Candidatus Nitrososphaera evergladensis from Group I.1b Enriched from Everglades Soil Reveals Novel Genomic Features of the Ammonia-Oxidizing Archaea.</title>
        <authorList>
            <person name="Zhalnina K.V."/>
            <person name="Dias R."/>
            <person name="Leonard M.T."/>
            <person name="Dorr de Quadros P."/>
            <person name="Camargo F.A."/>
            <person name="Drew J.C."/>
            <person name="Farmerie W.G."/>
            <person name="Daroub S.H."/>
            <person name="Triplett E.W."/>
        </authorList>
    </citation>
    <scope>NUCLEOTIDE SEQUENCE [LARGE SCALE GENOMIC DNA]</scope>
    <source>
        <strain evidence="7 8">SR1</strain>
    </source>
</reference>
<dbReference type="Proteomes" id="UP000028194">
    <property type="component" value="Chromosome"/>
</dbReference>
<dbReference type="Pfam" id="PF00420">
    <property type="entry name" value="Oxidored_q2"/>
    <property type="match status" value="1"/>
</dbReference>
<dbReference type="PANTHER" id="PTHR38601:SF1">
    <property type="entry name" value="HYDROGENASE-4 COMPONENT E"/>
    <property type="match status" value="1"/>
</dbReference>
<dbReference type="KEGG" id="nev:NTE_02452"/>
<evidence type="ECO:0000256" key="2">
    <source>
        <dbReference type="ARBA" id="ARBA00022475"/>
    </source>
</evidence>
<keyword evidence="5 6" id="KW-0472">Membrane</keyword>